<sequence length="531" mass="59945">MHFHQNNLSLWQEDVILSDMPMLNRSLTTDVCIVGAGISGLLTAYQLLKNEFKVVILEKDDLGYGETALSSAHLSDVFDDHFKEILKKNGLDRARLAYQSHMEAIDTIERIIHDEKIDCDFRRLEGYLFLAPEHDRVYLQDEMKAAQDCGVVDVQLLTQPLKAFFDTGTCLRFAHQAQFHPLKFINGLCERIRAMGGQIYTRTRVEFVQDGKNPFAETVHGYRVSADHVVVATNVPINNLMSVHLKEAAFRTYVVGMKIPRGSVPSALYWDTGTPYHYIRIDSAPERDFDVLIVGGEDHRVGQEEHPELIFQKLRDWAQKRLGISDLEVVYNWSGQIVEPMDGLAYIGRNPGEKNVYIVTGDSGQGITHGAIASLLLTSLIKGENHRWESVYDPSRFNWRSLGHFMKDNAQSGIQYVDWIYRDEKDVADLLPGQGCVVSDGLTKTAVFRDSDGDLHRLSATCPHMGGVVKWNGAEQTWDCPCHGSRFSKMGEVLNGPAIHDLTPVQKEEKTPGISPRKKDSDFDTFYRGSR</sequence>
<proteinExistence type="predicted"/>
<dbReference type="SUPFAM" id="SSF51905">
    <property type="entry name" value="FAD/NAD(P)-binding domain"/>
    <property type="match status" value="1"/>
</dbReference>
<dbReference type="InterPro" id="IPR017941">
    <property type="entry name" value="Rieske_2Fe-2S"/>
</dbReference>
<dbReference type="EMBL" id="JANRMI010000003">
    <property type="protein sequence ID" value="MDG0816954.1"/>
    <property type="molecule type" value="Genomic_DNA"/>
</dbReference>
<dbReference type="PANTHER" id="PTHR13847:SF281">
    <property type="entry name" value="FAD DEPENDENT OXIDOREDUCTASE DOMAIN-CONTAINING PROTEIN"/>
    <property type="match status" value="1"/>
</dbReference>
<dbReference type="Proteomes" id="UP001152321">
    <property type="component" value="Unassembled WGS sequence"/>
</dbReference>
<dbReference type="RefSeq" id="WP_277578431.1">
    <property type="nucleotide sequence ID" value="NZ_JANRMI010000003.1"/>
</dbReference>
<reference evidence="7" key="1">
    <citation type="submission" date="2022-08" db="EMBL/GenBank/DDBJ databases">
        <title>Novel Bdellovibrio Species Isolated from Svalbard: Designation Bdellovibrio svalbardensis.</title>
        <authorList>
            <person name="Mitchell R.J."/>
            <person name="Choi S.Y."/>
        </authorList>
    </citation>
    <scope>NUCLEOTIDE SEQUENCE</scope>
    <source>
        <strain evidence="7">PAP01</strain>
    </source>
</reference>
<dbReference type="Gene3D" id="2.102.10.10">
    <property type="entry name" value="Rieske [2Fe-2S] iron-sulphur domain"/>
    <property type="match status" value="1"/>
</dbReference>
<organism evidence="7 8">
    <name type="scientific">Bdellovibrio svalbardensis</name>
    <dbReference type="NCBI Taxonomy" id="2972972"/>
    <lineage>
        <taxon>Bacteria</taxon>
        <taxon>Pseudomonadati</taxon>
        <taxon>Bdellovibrionota</taxon>
        <taxon>Bdellovibrionia</taxon>
        <taxon>Bdellovibrionales</taxon>
        <taxon>Pseudobdellovibrionaceae</taxon>
        <taxon>Bdellovibrio</taxon>
    </lineage>
</organism>
<dbReference type="InterPro" id="IPR038010">
    <property type="entry name" value="YhfW_C"/>
</dbReference>
<dbReference type="InterPro" id="IPR006076">
    <property type="entry name" value="FAD-dep_OxRdtase"/>
</dbReference>
<dbReference type="Pfam" id="PF01266">
    <property type="entry name" value="DAO"/>
    <property type="match status" value="1"/>
</dbReference>
<evidence type="ECO:0000256" key="3">
    <source>
        <dbReference type="ARBA" id="ARBA00023004"/>
    </source>
</evidence>
<name>A0ABT6DK89_9BACT</name>
<gene>
    <name evidence="7" type="ORF">NWE73_11300</name>
</gene>
<feature type="compositionally biased region" description="Basic and acidic residues" evidence="5">
    <location>
        <begin position="506"/>
        <end position="522"/>
    </location>
</feature>
<dbReference type="Gene3D" id="3.30.9.10">
    <property type="entry name" value="D-Amino Acid Oxidase, subunit A, domain 2"/>
    <property type="match status" value="1"/>
</dbReference>
<keyword evidence="3" id="KW-0408">Iron</keyword>
<dbReference type="InterPro" id="IPR036922">
    <property type="entry name" value="Rieske_2Fe-2S_sf"/>
</dbReference>
<dbReference type="PROSITE" id="PS51296">
    <property type="entry name" value="RIESKE"/>
    <property type="match status" value="1"/>
</dbReference>
<keyword evidence="1" id="KW-0001">2Fe-2S</keyword>
<evidence type="ECO:0000313" key="7">
    <source>
        <dbReference type="EMBL" id="MDG0816954.1"/>
    </source>
</evidence>
<feature type="domain" description="Rieske" evidence="6">
    <location>
        <begin position="422"/>
        <end position="516"/>
    </location>
</feature>
<dbReference type="PANTHER" id="PTHR13847">
    <property type="entry name" value="SARCOSINE DEHYDROGENASE-RELATED"/>
    <property type="match status" value="1"/>
</dbReference>
<evidence type="ECO:0000256" key="1">
    <source>
        <dbReference type="ARBA" id="ARBA00022714"/>
    </source>
</evidence>
<dbReference type="SUPFAM" id="SSF50022">
    <property type="entry name" value="ISP domain"/>
    <property type="match status" value="1"/>
</dbReference>
<evidence type="ECO:0000259" key="6">
    <source>
        <dbReference type="PROSITE" id="PS51296"/>
    </source>
</evidence>
<protein>
    <submittedName>
        <fullName evidence="7">FAD-dependent oxidoreductase</fullName>
    </submittedName>
</protein>
<accession>A0ABT6DK89</accession>
<dbReference type="InterPro" id="IPR036188">
    <property type="entry name" value="FAD/NAD-bd_sf"/>
</dbReference>
<evidence type="ECO:0000256" key="4">
    <source>
        <dbReference type="ARBA" id="ARBA00023014"/>
    </source>
</evidence>
<feature type="region of interest" description="Disordered" evidence="5">
    <location>
        <begin position="506"/>
        <end position="531"/>
    </location>
</feature>
<evidence type="ECO:0000256" key="5">
    <source>
        <dbReference type="SAM" id="MobiDB-lite"/>
    </source>
</evidence>
<comment type="caution">
    <text evidence="7">The sequence shown here is derived from an EMBL/GenBank/DDBJ whole genome shotgun (WGS) entry which is preliminary data.</text>
</comment>
<dbReference type="CDD" id="cd03477">
    <property type="entry name" value="Rieske_YhfW_C"/>
    <property type="match status" value="1"/>
</dbReference>
<evidence type="ECO:0000313" key="8">
    <source>
        <dbReference type="Proteomes" id="UP001152321"/>
    </source>
</evidence>
<keyword evidence="4" id="KW-0411">Iron-sulfur</keyword>
<dbReference type="Gene3D" id="3.50.50.60">
    <property type="entry name" value="FAD/NAD(P)-binding domain"/>
    <property type="match status" value="1"/>
</dbReference>
<evidence type="ECO:0000256" key="2">
    <source>
        <dbReference type="ARBA" id="ARBA00022723"/>
    </source>
</evidence>
<keyword evidence="8" id="KW-1185">Reference proteome</keyword>
<keyword evidence="2" id="KW-0479">Metal-binding</keyword>
<dbReference type="Pfam" id="PF00355">
    <property type="entry name" value="Rieske"/>
    <property type="match status" value="1"/>
</dbReference>